<dbReference type="GO" id="GO:0046872">
    <property type="term" value="F:metal ion binding"/>
    <property type="evidence" value="ECO:0007669"/>
    <property type="project" value="UniProtKB-UniRule"/>
</dbReference>
<comment type="catalytic activity">
    <reaction evidence="1 10">
        <text>(S)-malate = fumarate + H2O</text>
        <dbReference type="Rhea" id="RHEA:12460"/>
        <dbReference type="ChEBI" id="CHEBI:15377"/>
        <dbReference type="ChEBI" id="CHEBI:15589"/>
        <dbReference type="ChEBI" id="CHEBI:29806"/>
        <dbReference type="EC" id="4.2.1.2"/>
    </reaction>
</comment>
<dbReference type="Gene3D" id="3.20.130.10">
    <property type="entry name" value="Fe-S hydro-lyase, tartrate dehydratase beta-type, catalytic domain"/>
    <property type="match status" value="1"/>
</dbReference>
<keyword evidence="6 10" id="KW-0479">Metal-binding</keyword>
<dbReference type="PANTHER" id="PTHR43351:SF2">
    <property type="entry name" value="L(+)-TARTRATE DEHYDRATASE SUBUNIT BETA-RELATED"/>
    <property type="match status" value="1"/>
</dbReference>
<comment type="similarity">
    <text evidence="3 10">Belongs to the class-I fumarase family.</text>
</comment>
<feature type="domain" description="Fe-S hydro-lyase tartrate dehydratase beta-type catalytic" evidence="12">
    <location>
        <begin position="294"/>
        <end position="494"/>
    </location>
</feature>
<dbReference type="EMBL" id="JEMG01000001">
    <property type="protein sequence ID" value="EYC51951.1"/>
    <property type="molecule type" value="Genomic_DNA"/>
</dbReference>
<feature type="domain" description="Fe-S hydro-lyase tartrate dehydratase alpha-type catalytic" evidence="11">
    <location>
        <begin position="12"/>
        <end position="290"/>
    </location>
</feature>
<dbReference type="SUPFAM" id="SSF117457">
    <property type="entry name" value="FumA C-terminal domain-like"/>
    <property type="match status" value="1"/>
</dbReference>
<dbReference type="eggNOG" id="COG1951">
    <property type="taxonomic scope" value="Bacteria"/>
</dbReference>
<dbReference type="Pfam" id="PF05683">
    <property type="entry name" value="Fumerase_C"/>
    <property type="match status" value="1"/>
</dbReference>
<dbReference type="GO" id="GO:0006091">
    <property type="term" value="P:generation of precursor metabolites and energy"/>
    <property type="evidence" value="ECO:0007669"/>
    <property type="project" value="InterPro"/>
</dbReference>
<keyword evidence="9 10" id="KW-0456">Lyase</keyword>
<dbReference type="InterPro" id="IPR036660">
    <property type="entry name" value="Fe-S_hydroAse_TtdB_cat_sf"/>
</dbReference>
<dbReference type="OrthoDB" id="9798978at2"/>
<evidence type="ECO:0000256" key="3">
    <source>
        <dbReference type="ARBA" id="ARBA00008876"/>
    </source>
</evidence>
<comment type="subunit">
    <text evidence="4 10">Homodimer.</text>
</comment>
<dbReference type="EC" id="4.2.1.2" evidence="10"/>
<evidence type="ECO:0000313" key="13">
    <source>
        <dbReference type="EMBL" id="EYC51951.1"/>
    </source>
</evidence>
<dbReference type="InterPro" id="IPR004646">
    <property type="entry name" value="Fe-S_hydro-lyase_TtdA-typ_cat"/>
</dbReference>
<evidence type="ECO:0000313" key="14">
    <source>
        <dbReference type="Proteomes" id="UP000023268"/>
    </source>
</evidence>
<comment type="caution">
    <text evidence="13">The sequence shown here is derived from an EMBL/GenBank/DDBJ whole genome shotgun (WGS) entry which is preliminary data.</text>
</comment>
<evidence type="ECO:0000256" key="9">
    <source>
        <dbReference type="ARBA" id="ARBA00023239"/>
    </source>
</evidence>
<protein>
    <recommendedName>
        <fullName evidence="10">Fumarate hydratase class I</fullName>
        <ecNumber evidence="10">4.2.1.2</ecNumber>
    </recommendedName>
</protein>
<comment type="function">
    <text evidence="10">Catalyzes the reversible hydration of fumarate to (S)-malate.</text>
</comment>
<dbReference type="InterPro" id="IPR011167">
    <property type="entry name" value="Fe_dep_fumarate_hydratase"/>
</dbReference>
<dbReference type="InterPro" id="IPR004647">
    <property type="entry name" value="Fe-S_hydro-lyase_TtdB-typ_cat"/>
</dbReference>
<sequence>MSTTIRQDDLIESIAAGLQYISYYHPADYIAHLARAYEREKSPAAKDAIAQILTNSKMSATGHRPICQDTGIVNVFLKVGMGVRLEGFTGSLEDAVNEGVRRGYLNPDNMLRASVVADPQFARKNTKDNTPAVIFTELVPGNTVEVTLAAKGGGSENKSKMYMLNPSDSVVDWVLKTVPTMGAGWCPPGMLGIGIGGTAEKATLMAKESLMDDLDMYELQAKASKGDKLSQVEELRLELYEKVNALGIGAQGLGGLTTVLDIKIKMYPTHAASKPIAMIPNCAATRHAHFVLDGSGPVYLDPPSLDLWPDVQWTPDTQKSKRVDLNQLTKEEVASWKPGQTLLLNGKMLTGRDAAHKRIQDMLAKGEKLPVDFTNRVIYYVGPVDPVKDEAVGPAGPTTATRMDKFTDMMLAKTGLIAMIGKAERGPEAIAAIQKHKSAYLMAVGGAAYLVSKAIKQARVVGFEDLGMEAIYEFDVVDMPVTVAVDAGGTSAHITGPAEWSKRIASGEFKGVSIATA</sequence>
<dbReference type="RefSeq" id="WP_035608767.1">
    <property type="nucleotide sequence ID" value="NZ_JEMG01000001.1"/>
</dbReference>
<dbReference type="NCBIfam" id="TIGR00723">
    <property type="entry name" value="ttdB_fumA_fumB"/>
    <property type="match status" value="1"/>
</dbReference>
<dbReference type="Proteomes" id="UP000023268">
    <property type="component" value="Unassembled WGS sequence"/>
</dbReference>
<reference evidence="13 14" key="1">
    <citation type="submission" date="2014-02" db="EMBL/GenBank/DDBJ databases">
        <title>Draft Genome of Hylemonella gracilis isolated from the Niagara River.</title>
        <authorList>
            <person name="Pawlowski D.R."/>
            <person name="Koudelka G.B."/>
        </authorList>
    </citation>
    <scope>NUCLEOTIDE SEQUENCE [LARGE SCALE GENOMIC DNA]</scope>
    <source>
        <strain evidence="13 14">Niagara R</strain>
    </source>
</reference>
<dbReference type="STRING" id="1458275.AZ34_13365"/>
<evidence type="ECO:0000256" key="1">
    <source>
        <dbReference type="ARBA" id="ARBA00000929"/>
    </source>
</evidence>
<gene>
    <name evidence="13" type="ORF">AZ34_13365</name>
</gene>
<dbReference type="NCBIfam" id="TIGR00722">
    <property type="entry name" value="ttdA_fumA_fumB"/>
    <property type="match status" value="1"/>
</dbReference>
<proteinExistence type="inferred from homology"/>
<evidence type="ECO:0000256" key="7">
    <source>
        <dbReference type="ARBA" id="ARBA00023004"/>
    </source>
</evidence>
<dbReference type="Pfam" id="PF05681">
    <property type="entry name" value="Fumerase"/>
    <property type="match status" value="1"/>
</dbReference>
<comment type="cofactor">
    <cofactor evidence="2 10">
        <name>[4Fe-4S] cluster</name>
        <dbReference type="ChEBI" id="CHEBI:49883"/>
    </cofactor>
</comment>
<keyword evidence="5 10" id="KW-0004">4Fe-4S</keyword>
<evidence type="ECO:0000259" key="11">
    <source>
        <dbReference type="Pfam" id="PF05681"/>
    </source>
</evidence>
<evidence type="ECO:0000256" key="10">
    <source>
        <dbReference type="PIRNR" id="PIRNR001394"/>
    </source>
</evidence>
<dbReference type="GO" id="GO:0004333">
    <property type="term" value="F:fumarate hydratase activity"/>
    <property type="evidence" value="ECO:0007669"/>
    <property type="project" value="UniProtKB-UniRule"/>
</dbReference>
<dbReference type="PIRSF" id="PIRSF001394">
    <property type="entry name" value="Fe_dep_fumar_hy"/>
    <property type="match status" value="1"/>
</dbReference>
<name>A0A016XJD0_9BURK</name>
<evidence type="ECO:0000259" key="12">
    <source>
        <dbReference type="Pfam" id="PF05683"/>
    </source>
</evidence>
<dbReference type="eggNOG" id="COG1838">
    <property type="taxonomic scope" value="Bacteria"/>
</dbReference>
<keyword evidence="8 10" id="KW-0411">Iron-sulfur</keyword>
<dbReference type="GO" id="GO:0051539">
    <property type="term" value="F:4 iron, 4 sulfur cluster binding"/>
    <property type="evidence" value="ECO:0007669"/>
    <property type="project" value="UniProtKB-UniRule"/>
</dbReference>
<accession>A0A016XJD0</accession>
<organism evidence="13 14">
    <name type="scientific">Hylemonella gracilis str. Niagara R</name>
    <dbReference type="NCBI Taxonomy" id="1458275"/>
    <lineage>
        <taxon>Bacteria</taxon>
        <taxon>Pseudomonadati</taxon>
        <taxon>Pseudomonadota</taxon>
        <taxon>Betaproteobacteria</taxon>
        <taxon>Burkholderiales</taxon>
        <taxon>Comamonadaceae</taxon>
        <taxon>Hylemonella</taxon>
    </lineage>
</organism>
<evidence type="ECO:0000256" key="6">
    <source>
        <dbReference type="ARBA" id="ARBA00022723"/>
    </source>
</evidence>
<evidence type="ECO:0000256" key="5">
    <source>
        <dbReference type="ARBA" id="ARBA00022485"/>
    </source>
</evidence>
<evidence type="ECO:0000256" key="4">
    <source>
        <dbReference type="ARBA" id="ARBA00011738"/>
    </source>
</evidence>
<evidence type="ECO:0000256" key="2">
    <source>
        <dbReference type="ARBA" id="ARBA00001966"/>
    </source>
</evidence>
<keyword evidence="7 10" id="KW-0408">Iron</keyword>
<dbReference type="AlphaFoldDB" id="A0A016XJD0"/>
<evidence type="ECO:0000256" key="8">
    <source>
        <dbReference type="ARBA" id="ARBA00023014"/>
    </source>
</evidence>
<dbReference type="PANTHER" id="PTHR43351">
    <property type="entry name" value="L(+)-TARTRATE DEHYDRATASE SUBUNIT BETA"/>
    <property type="match status" value="1"/>
</dbReference>